<evidence type="ECO:0000313" key="3">
    <source>
        <dbReference type="Proteomes" id="UP000469558"/>
    </source>
</evidence>
<keyword evidence="3" id="KW-1185">Reference proteome</keyword>
<dbReference type="Pfam" id="PF07992">
    <property type="entry name" value="Pyr_redox_2"/>
    <property type="match status" value="1"/>
</dbReference>
<sequence>MAVEMLRFIAKYLPAILPFAFSLLSERIHAFIHRFTYKSVSAPKNVVVLGGSFAGAWLALRLAESLPTGYKVVLVEKNSHFNYVFNFPRYSVLQHREQRAFIPYDGLMKKAPKGVFERVQDVAVEVRDGEIELASGVCVPYEYLAVATGVRQSGPAKLLASEKSEACAELRTLQGKIQGAKRIAIVGGGPVGVEITADIKTFYPEKTVILIHSRSQLLSNFGKRLHEHVMGKMNDIGVEVLLGERPNLPQVENSEAAELVFKGGRVEHFDLVARDPLQGKEKIIPCTGQTPNSSIIENFLPTAISPKNGQILVKSTLQVHSGPKCGTAFENIFSLGDVAETGGPKMGSAAFVQSGIVEKNILALIHGKELSEYKPMSVEGILKLTLGKDNYVVYAQHEDGSDFLMPGKDSNVDLAVAKAWKTFGADFKDSDV</sequence>
<feature type="domain" description="FAD/NAD(P)-binding" evidence="1">
    <location>
        <begin position="45"/>
        <end position="349"/>
    </location>
</feature>
<dbReference type="AlphaFoldDB" id="A0A8T9CCP3"/>
<dbReference type="GO" id="GO:0004174">
    <property type="term" value="F:electron-transferring-flavoprotein dehydrogenase activity"/>
    <property type="evidence" value="ECO:0007669"/>
    <property type="project" value="TreeGrafter"/>
</dbReference>
<dbReference type="PANTHER" id="PTHR43735">
    <property type="entry name" value="APOPTOSIS-INDUCING FACTOR 1"/>
    <property type="match status" value="1"/>
</dbReference>
<gene>
    <name evidence="2" type="primary">fer8</name>
    <name evidence="2" type="ORF">LSUE1_G006278</name>
</gene>
<proteinExistence type="predicted"/>
<dbReference type="Gene3D" id="3.50.50.100">
    <property type="match status" value="1"/>
</dbReference>
<dbReference type="Proteomes" id="UP000469558">
    <property type="component" value="Unassembled WGS sequence"/>
</dbReference>
<evidence type="ECO:0000313" key="2">
    <source>
        <dbReference type="EMBL" id="TVY82277.1"/>
    </source>
</evidence>
<dbReference type="InterPro" id="IPR036188">
    <property type="entry name" value="FAD/NAD-bd_sf"/>
</dbReference>
<organism evidence="2 3">
    <name type="scientific">Lachnellula suecica</name>
    <dbReference type="NCBI Taxonomy" id="602035"/>
    <lineage>
        <taxon>Eukaryota</taxon>
        <taxon>Fungi</taxon>
        <taxon>Dikarya</taxon>
        <taxon>Ascomycota</taxon>
        <taxon>Pezizomycotina</taxon>
        <taxon>Leotiomycetes</taxon>
        <taxon>Helotiales</taxon>
        <taxon>Lachnaceae</taxon>
        <taxon>Lachnellula</taxon>
    </lineage>
</organism>
<reference evidence="2 3" key="1">
    <citation type="submission" date="2018-05" db="EMBL/GenBank/DDBJ databases">
        <title>Genome sequencing and assembly of the regulated plant pathogen Lachnellula willkommii and related sister species for the development of diagnostic species identification markers.</title>
        <authorList>
            <person name="Giroux E."/>
            <person name="Bilodeau G."/>
        </authorList>
    </citation>
    <scope>NUCLEOTIDE SEQUENCE [LARGE SCALE GENOMIC DNA]</scope>
    <source>
        <strain evidence="2 3">CBS 268.59</strain>
    </source>
</reference>
<dbReference type="GO" id="GO:0050660">
    <property type="term" value="F:flavin adenine dinucleotide binding"/>
    <property type="evidence" value="ECO:0007669"/>
    <property type="project" value="TreeGrafter"/>
</dbReference>
<dbReference type="OrthoDB" id="202203at2759"/>
<protein>
    <submittedName>
        <fullName evidence="2">Fe-regulated protein</fullName>
    </submittedName>
</protein>
<comment type="caution">
    <text evidence="2">The sequence shown here is derived from an EMBL/GenBank/DDBJ whole genome shotgun (WGS) entry which is preliminary data.</text>
</comment>
<dbReference type="GO" id="GO:0005737">
    <property type="term" value="C:cytoplasm"/>
    <property type="evidence" value="ECO:0007669"/>
    <property type="project" value="TreeGrafter"/>
</dbReference>
<dbReference type="EMBL" id="QGMK01000342">
    <property type="protein sequence ID" value="TVY82277.1"/>
    <property type="molecule type" value="Genomic_DNA"/>
</dbReference>
<evidence type="ECO:0000259" key="1">
    <source>
        <dbReference type="Pfam" id="PF07992"/>
    </source>
</evidence>
<dbReference type="InterPro" id="IPR023753">
    <property type="entry name" value="FAD/NAD-binding_dom"/>
</dbReference>
<dbReference type="PRINTS" id="PR00368">
    <property type="entry name" value="FADPNR"/>
</dbReference>
<name>A0A8T9CCP3_9HELO</name>
<accession>A0A8T9CCP3</accession>
<dbReference type="SUPFAM" id="SSF51905">
    <property type="entry name" value="FAD/NAD(P)-binding domain"/>
    <property type="match status" value="1"/>
</dbReference>
<dbReference type="PANTHER" id="PTHR43735:SF5">
    <property type="entry name" value="FAD_NAD(P)-BINDING DOMAIN-CONTAINING PROTEIN"/>
    <property type="match status" value="1"/>
</dbReference>